<keyword evidence="1" id="KW-1133">Transmembrane helix</keyword>
<reference evidence="2 3" key="1">
    <citation type="submission" date="2018-11" db="EMBL/GenBank/DDBJ databases">
        <title>Rufibacter latericius sp. nov., isolated from water in Baiyang Lake.</title>
        <authorList>
            <person name="Yang Y."/>
        </authorList>
    </citation>
    <scope>NUCLEOTIDE SEQUENCE [LARGE SCALE GENOMIC DNA]</scope>
    <source>
        <strain evidence="2 3">R-22-1c-1</strain>
    </source>
</reference>
<dbReference type="EMBL" id="RJJD01000003">
    <property type="protein sequence ID" value="RNI29253.1"/>
    <property type="molecule type" value="Genomic_DNA"/>
</dbReference>
<gene>
    <name evidence="2" type="ORF">EFB08_07485</name>
</gene>
<accession>A0A3M9MWI2</accession>
<evidence type="ECO:0000256" key="1">
    <source>
        <dbReference type="SAM" id="Phobius"/>
    </source>
</evidence>
<evidence type="ECO:0000313" key="2">
    <source>
        <dbReference type="EMBL" id="RNI29253.1"/>
    </source>
</evidence>
<keyword evidence="3" id="KW-1185">Reference proteome</keyword>
<comment type="caution">
    <text evidence="2">The sequence shown here is derived from an EMBL/GenBank/DDBJ whole genome shotgun (WGS) entry which is preliminary data.</text>
</comment>
<keyword evidence="1" id="KW-0812">Transmembrane</keyword>
<protein>
    <submittedName>
        <fullName evidence="2">Uncharacterized protein</fullName>
    </submittedName>
</protein>
<feature type="transmembrane region" description="Helical" evidence="1">
    <location>
        <begin position="91"/>
        <end position="108"/>
    </location>
</feature>
<dbReference type="AlphaFoldDB" id="A0A3M9MWI2"/>
<keyword evidence="1" id="KW-0472">Membrane</keyword>
<sequence length="135" mass="15074">MITYLLSLCILVLVGYGHLFAHTVQKGSSYIPTSFTGVLHAHSGLSQSGFSFLKSTTSDGAKAIDKIAPSENQVEENELVSSKKYPDGSDFIPVLFYASALAFLLCNLKQILHSCKQIAFFSYHKWYLLFRVFRI</sequence>
<proteinExistence type="predicted"/>
<organism evidence="2 3">
    <name type="scientific">Rufibacter latericius</name>
    <dbReference type="NCBI Taxonomy" id="2487040"/>
    <lineage>
        <taxon>Bacteria</taxon>
        <taxon>Pseudomonadati</taxon>
        <taxon>Bacteroidota</taxon>
        <taxon>Cytophagia</taxon>
        <taxon>Cytophagales</taxon>
        <taxon>Hymenobacteraceae</taxon>
        <taxon>Rufibacter</taxon>
    </lineage>
</organism>
<evidence type="ECO:0000313" key="3">
    <source>
        <dbReference type="Proteomes" id="UP000272117"/>
    </source>
</evidence>
<name>A0A3M9MWI2_9BACT</name>
<dbReference type="Proteomes" id="UP000272117">
    <property type="component" value="Unassembled WGS sequence"/>
</dbReference>